<evidence type="ECO:0000256" key="6">
    <source>
        <dbReference type="ARBA" id="ARBA00022801"/>
    </source>
</evidence>
<dbReference type="InterPro" id="IPR027806">
    <property type="entry name" value="HARBI1_dom"/>
</dbReference>
<dbReference type="PANTHER" id="PTHR22930">
    <property type="match status" value="1"/>
</dbReference>
<feature type="domain" description="DDE Tnp4" evidence="8">
    <location>
        <begin position="146"/>
        <end position="298"/>
    </location>
</feature>
<protein>
    <recommendedName>
        <fullName evidence="8">DDE Tnp4 domain-containing protein</fullName>
    </recommendedName>
</protein>
<evidence type="ECO:0000313" key="9">
    <source>
        <dbReference type="EMBL" id="KAL0879754.1"/>
    </source>
</evidence>
<evidence type="ECO:0000256" key="4">
    <source>
        <dbReference type="ARBA" id="ARBA00022722"/>
    </source>
</evidence>
<comment type="subcellular location">
    <subcellularLocation>
        <location evidence="2">Nucleus</location>
    </subcellularLocation>
</comment>
<dbReference type="InterPro" id="IPR045249">
    <property type="entry name" value="HARBI1-like"/>
</dbReference>
<keyword evidence="6" id="KW-0378">Hydrolase</keyword>
<accession>A0ABR3HTC9</accession>
<evidence type="ECO:0000256" key="2">
    <source>
        <dbReference type="ARBA" id="ARBA00004123"/>
    </source>
</evidence>
<comment type="caution">
    <text evidence="9">The sequence shown here is derived from an EMBL/GenBank/DDBJ whole genome shotgun (WGS) entry which is preliminary data.</text>
</comment>
<evidence type="ECO:0000313" key="10">
    <source>
        <dbReference type="Proteomes" id="UP001549920"/>
    </source>
</evidence>
<dbReference type="Pfam" id="PF13359">
    <property type="entry name" value="DDE_Tnp_4"/>
    <property type="match status" value="1"/>
</dbReference>
<keyword evidence="4" id="KW-0540">Nuclease</keyword>
<sequence>MARAVLLLEALEVEARRIENLNTARLRRSLRDDANALNLSDTEFKAHYQLTKELFQGLCNEIRPFMVLSALSFYASGSYQRFIGASAHNKMHQVSVSNSMRAVTLALNNEHFRRKYIHFPQSREERNTIKHGFYQKFGMPGVVGCIDGTHIAIVKPAEFEERFFNRKRYHSLNAQIVCDSDLNILSIDASHGGADHDSFVWNHHPLKSHLEQLHQAENETVWLLGYPLRSTLLTPIIETEPDSPQRYYTELHCRVRNTVERCIGVLKSRWRCLLVDRKLHYHPTTAGFITNACVVLHNIANAARLPETPLAPHEEQNESVMQVINGSF</sequence>
<evidence type="ECO:0000256" key="5">
    <source>
        <dbReference type="ARBA" id="ARBA00022723"/>
    </source>
</evidence>
<evidence type="ECO:0000256" key="1">
    <source>
        <dbReference type="ARBA" id="ARBA00001968"/>
    </source>
</evidence>
<keyword evidence="7" id="KW-0539">Nucleus</keyword>
<keyword evidence="5" id="KW-0479">Metal-binding</keyword>
<name>A0ABR3HTC9_LOXSC</name>
<reference evidence="9 10" key="1">
    <citation type="submission" date="2024-06" db="EMBL/GenBank/DDBJ databases">
        <title>A chromosome-level genome assembly of beet webworm, Loxostege sticticalis.</title>
        <authorList>
            <person name="Zhang Y."/>
        </authorList>
    </citation>
    <scope>NUCLEOTIDE SEQUENCE [LARGE SCALE GENOMIC DNA]</scope>
    <source>
        <strain evidence="9">AQ026</strain>
        <tissue evidence="9">Whole body</tissue>
    </source>
</reference>
<evidence type="ECO:0000256" key="3">
    <source>
        <dbReference type="ARBA" id="ARBA00006958"/>
    </source>
</evidence>
<dbReference type="PANTHER" id="PTHR22930:SF227">
    <property type="entry name" value="DDE TNP4 DOMAIN-CONTAINING PROTEIN"/>
    <property type="match status" value="1"/>
</dbReference>
<comment type="similarity">
    <text evidence="3">Belongs to the HARBI1 family.</text>
</comment>
<evidence type="ECO:0000259" key="8">
    <source>
        <dbReference type="Pfam" id="PF13359"/>
    </source>
</evidence>
<comment type="cofactor">
    <cofactor evidence="1">
        <name>a divalent metal cation</name>
        <dbReference type="ChEBI" id="CHEBI:60240"/>
    </cofactor>
</comment>
<keyword evidence="10" id="KW-1185">Reference proteome</keyword>
<evidence type="ECO:0000256" key="7">
    <source>
        <dbReference type="ARBA" id="ARBA00023242"/>
    </source>
</evidence>
<gene>
    <name evidence="9" type="ORF">ABMA27_003467</name>
</gene>
<dbReference type="Proteomes" id="UP001549920">
    <property type="component" value="Unassembled WGS sequence"/>
</dbReference>
<dbReference type="EMBL" id="JBEUOH010000014">
    <property type="protein sequence ID" value="KAL0879754.1"/>
    <property type="molecule type" value="Genomic_DNA"/>
</dbReference>
<organism evidence="9 10">
    <name type="scientific">Loxostege sticticalis</name>
    <name type="common">Beet webworm moth</name>
    <dbReference type="NCBI Taxonomy" id="481309"/>
    <lineage>
        <taxon>Eukaryota</taxon>
        <taxon>Metazoa</taxon>
        <taxon>Ecdysozoa</taxon>
        <taxon>Arthropoda</taxon>
        <taxon>Hexapoda</taxon>
        <taxon>Insecta</taxon>
        <taxon>Pterygota</taxon>
        <taxon>Neoptera</taxon>
        <taxon>Endopterygota</taxon>
        <taxon>Lepidoptera</taxon>
        <taxon>Glossata</taxon>
        <taxon>Ditrysia</taxon>
        <taxon>Pyraloidea</taxon>
        <taxon>Crambidae</taxon>
        <taxon>Pyraustinae</taxon>
        <taxon>Loxostege</taxon>
    </lineage>
</organism>
<proteinExistence type="inferred from homology"/>